<dbReference type="PANTHER" id="PTHR11487:SF0">
    <property type="entry name" value="S-ACYL FATTY ACID SYNTHASE THIOESTERASE, MEDIUM CHAIN"/>
    <property type="match status" value="1"/>
</dbReference>
<gene>
    <name evidence="4" type="primary">rifR</name>
    <name evidence="4" type="ORF">Voc01_099360</name>
</gene>
<keyword evidence="2 4" id="KW-0378">Hydrolase</keyword>
<sequence>MTSSIVDSDTWIRRFHPAPAAPVRLVCFPHAGGSASFYFPVARALSPGIDVLAVQYPGRQDRRADPNVGDIHDLADLVAEAVRGWTDKPLAFFGHSLGAVLAYEVALRLEASGDATLVRLFASGRRAPSRYRNEGVHKRSDSGVIAELQALSGTDAAVLGDPEILRMILPAIRSDYRAIETYQHDPTRGLSAPITAFTGDDDPKTSLEEALAWSGHTSGAFELQVFPGGHFFVSSQAPKVLAAITEQLG</sequence>
<accession>A0A8J4A3F0</accession>
<reference evidence="4" key="1">
    <citation type="submission" date="2021-01" db="EMBL/GenBank/DDBJ databases">
        <title>Whole genome shotgun sequence of Virgisporangium ochraceum NBRC 16418.</title>
        <authorList>
            <person name="Komaki H."/>
            <person name="Tamura T."/>
        </authorList>
    </citation>
    <scope>NUCLEOTIDE SEQUENCE</scope>
    <source>
        <strain evidence="4">NBRC 16418</strain>
    </source>
</reference>
<dbReference type="GO" id="GO:0016787">
    <property type="term" value="F:hydrolase activity"/>
    <property type="evidence" value="ECO:0007669"/>
    <property type="project" value="UniProtKB-KW"/>
</dbReference>
<feature type="domain" description="Thioesterase TesA-like" evidence="3">
    <location>
        <begin position="26"/>
        <end position="248"/>
    </location>
</feature>
<proteinExistence type="inferred from homology"/>
<dbReference type="InterPro" id="IPR029058">
    <property type="entry name" value="AB_hydrolase_fold"/>
</dbReference>
<name>A0A8J4A3F0_9ACTN</name>
<dbReference type="PANTHER" id="PTHR11487">
    <property type="entry name" value="THIOESTERASE"/>
    <property type="match status" value="1"/>
</dbReference>
<dbReference type="SUPFAM" id="SSF53474">
    <property type="entry name" value="alpha/beta-Hydrolases"/>
    <property type="match status" value="1"/>
</dbReference>
<dbReference type="GO" id="GO:0008610">
    <property type="term" value="P:lipid biosynthetic process"/>
    <property type="evidence" value="ECO:0007669"/>
    <property type="project" value="TreeGrafter"/>
</dbReference>
<keyword evidence="5" id="KW-1185">Reference proteome</keyword>
<dbReference type="Proteomes" id="UP000635606">
    <property type="component" value="Unassembled WGS sequence"/>
</dbReference>
<evidence type="ECO:0000313" key="5">
    <source>
        <dbReference type="Proteomes" id="UP000635606"/>
    </source>
</evidence>
<organism evidence="4 5">
    <name type="scientific">Virgisporangium ochraceum</name>
    <dbReference type="NCBI Taxonomy" id="65505"/>
    <lineage>
        <taxon>Bacteria</taxon>
        <taxon>Bacillati</taxon>
        <taxon>Actinomycetota</taxon>
        <taxon>Actinomycetes</taxon>
        <taxon>Micromonosporales</taxon>
        <taxon>Micromonosporaceae</taxon>
        <taxon>Virgisporangium</taxon>
    </lineage>
</organism>
<dbReference type="InterPro" id="IPR001031">
    <property type="entry name" value="Thioesterase"/>
</dbReference>
<evidence type="ECO:0000256" key="1">
    <source>
        <dbReference type="ARBA" id="ARBA00007169"/>
    </source>
</evidence>
<dbReference type="AlphaFoldDB" id="A0A8J4A3F0"/>
<evidence type="ECO:0000313" key="4">
    <source>
        <dbReference type="EMBL" id="GIJ75019.1"/>
    </source>
</evidence>
<dbReference type="Gene3D" id="3.40.50.1820">
    <property type="entry name" value="alpha/beta hydrolase"/>
    <property type="match status" value="1"/>
</dbReference>
<dbReference type="SMART" id="SM00824">
    <property type="entry name" value="PKS_TE"/>
    <property type="match status" value="1"/>
</dbReference>
<comment type="caution">
    <text evidence="4">The sequence shown here is derived from an EMBL/GenBank/DDBJ whole genome shotgun (WGS) entry which is preliminary data.</text>
</comment>
<dbReference type="RefSeq" id="WP_203934803.1">
    <property type="nucleotide sequence ID" value="NZ_BOPH01000148.1"/>
</dbReference>
<evidence type="ECO:0000256" key="2">
    <source>
        <dbReference type="ARBA" id="ARBA00022801"/>
    </source>
</evidence>
<dbReference type="EMBL" id="BOPH01000148">
    <property type="protein sequence ID" value="GIJ75019.1"/>
    <property type="molecule type" value="Genomic_DNA"/>
</dbReference>
<evidence type="ECO:0000259" key="3">
    <source>
        <dbReference type="SMART" id="SM00824"/>
    </source>
</evidence>
<comment type="similarity">
    <text evidence="1">Belongs to the thioesterase family.</text>
</comment>
<dbReference type="InterPro" id="IPR020802">
    <property type="entry name" value="TesA-like"/>
</dbReference>
<dbReference type="Pfam" id="PF00975">
    <property type="entry name" value="Thioesterase"/>
    <property type="match status" value="1"/>
</dbReference>
<protein>
    <submittedName>
        <fullName evidence="4">Oleoyl-ACP hydrolase</fullName>
    </submittedName>
</protein>
<dbReference type="InterPro" id="IPR012223">
    <property type="entry name" value="TEII"/>
</dbReference>